<dbReference type="Proteomes" id="UP000735302">
    <property type="component" value="Unassembled WGS sequence"/>
</dbReference>
<sequence length="98" mass="10911">MLTPSILETRARAWGSCRITKQQLCKQPDVPGTSAHAQLEGDQTKVRDVLSLRMLHCFLITGHNNVPGNIPCTIPSSLFCNVPLLEMSGPKRTYLYPF</sequence>
<organism evidence="1 2">
    <name type="scientific">Plakobranchus ocellatus</name>
    <dbReference type="NCBI Taxonomy" id="259542"/>
    <lineage>
        <taxon>Eukaryota</taxon>
        <taxon>Metazoa</taxon>
        <taxon>Spiralia</taxon>
        <taxon>Lophotrochozoa</taxon>
        <taxon>Mollusca</taxon>
        <taxon>Gastropoda</taxon>
        <taxon>Heterobranchia</taxon>
        <taxon>Euthyneura</taxon>
        <taxon>Panpulmonata</taxon>
        <taxon>Sacoglossa</taxon>
        <taxon>Placobranchoidea</taxon>
        <taxon>Plakobranchidae</taxon>
        <taxon>Plakobranchus</taxon>
    </lineage>
</organism>
<name>A0AAV4AJV7_9GAST</name>
<proteinExistence type="predicted"/>
<dbReference type="AlphaFoldDB" id="A0AAV4AJV7"/>
<dbReference type="EMBL" id="BLXT01003953">
    <property type="protein sequence ID" value="GFO08455.1"/>
    <property type="molecule type" value="Genomic_DNA"/>
</dbReference>
<evidence type="ECO:0000313" key="2">
    <source>
        <dbReference type="Proteomes" id="UP000735302"/>
    </source>
</evidence>
<protein>
    <submittedName>
        <fullName evidence="1">Uncharacterized protein</fullName>
    </submittedName>
</protein>
<gene>
    <name evidence="1" type="ORF">PoB_003496000</name>
</gene>
<comment type="caution">
    <text evidence="1">The sequence shown here is derived from an EMBL/GenBank/DDBJ whole genome shotgun (WGS) entry which is preliminary data.</text>
</comment>
<reference evidence="1 2" key="1">
    <citation type="journal article" date="2021" name="Elife">
        <title>Chloroplast acquisition without the gene transfer in kleptoplastic sea slugs, Plakobranchus ocellatus.</title>
        <authorList>
            <person name="Maeda T."/>
            <person name="Takahashi S."/>
            <person name="Yoshida T."/>
            <person name="Shimamura S."/>
            <person name="Takaki Y."/>
            <person name="Nagai Y."/>
            <person name="Toyoda A."/>
            <person name="Suzuki Y."/>
            <person name="Arimoto A."/>
            <person name="Ishii H."/>
            <person name="Satoh N."/>
            <person name="Nishiyama T."/>
            <person name="Hasebe M."/>
            <person name="Maruyama T."/>
            <person name="Minagawa J."/>
            <person name="Obokata J."/>
            <person name="Shigenobu S."/>
        </authorList>
    </citation>
    <scope>NUCLEOTIDE SEQUENCE [LARGE SCALE GENOMIC DNA]</scope>
</reference>
<evidence type="ECO:0000313" key="1">
    <source>
        <dbReference type="EMBL" id="GFO08455.1"/>
    </source>
</evidence>
<accession>A0AAV4AJV7</accession>
<keyword evidence="2" id="KW-1185">Reference proteome</keyword>